<evidence type="ECO:0000256" key="2">
    <source>
        <dbReference type="ARBA" id="ARBA00023125"/>
    </source>
</evidence>
<dbReference type="CDD" id="cd01392">
    <property type="entry name" value="HTH_LacI"/>
    <property type="match status" value="1"/>
</dbReference>
<dbReference type="Proteomes" id="UP000698222">
    <property type="component" value="Unassembled WGS sequence"/>
</dbReference>
<keyword evidence="1" id="KW-0805">Transcription regulation</keyword>
<evidence type="ECO:0000256" key="1">
    <source>
        <dbReference type="ARBA" id="ARBA00023015"/>
    </source>
</evidence>
<dbReference type="InterPro" id="IPR046335">
    <property type="entry name" value="LacI/GalR-like_sensor"/>
</dbReference>
<dbReference type="InterPro" id="IPR010982">
    <property type="entry name" value="Lambda_DNA-bd_dom_sf"/>
</dbReference>
<dbReference type="Pfam" id="PF00356">
    <property type="entry name" value="LacI"/>
    <property type="match status" value="1"/>
</dbReference>
<dbReference type="InterPro" id="IPR028082">
    <property type="entry name" value="Peripla_BP_I"/>
</dbReference>
<dbReference type="PROSITE" id="PS50932">
    <property type="entry name" value="HTH_LACI_2"/>
    <property type="match status" value="1"/>
</dbReference>
<evidence type="ECO:0000259" key="5">
    <source>
        <dbReference type="PROSITE" id="PS50932"/>
    </source>
</evidence>
<dbReference type="Pfam" id="PF13377">
    <property type="entry name" value="Peripla_BP_3"/>
    <property type="match status" value="1"/>
</dbReference>
<organism evidence="6 7">
    <name type="scientific">Brachybacterium fresconis</name>
    <dbReference type="NCBI Taxonomy" id="173363"/>
    <lineage>
        <taxon>Bacteria</taxon>
        <taxon>Bacillati</taxon>
        <taxon>Actinomycetota</taxon>
        <taxon>Actinomycetes</taxon>
        <taxon>Micrococcales</taxon>
        <taxon>Dermabacteraceae</taxon>
        <taxon>Brachybacterium</taxon>
    </lineage>
</organism>
<keyword evidence="7" id="KW-1185">Reference proteome</keyword>
<dbReference type="InterPro" id="IPR000843">
    <property type="entry name" value="HTH_LacI"/>
</dbReference>
<dbReference type="GO" id="GO:0003677">
    <property type="term" value="F:DNA binding"/>
    <property type="evidence" value="ECO:0007669"/>
    <property type="project" value="UniProtKB-KW"/>
</dbReference>
<dbReference type="SUPFAM" id="SSF53822">
    <property type="entry name" value="Periplasmic binding protein-like I"/>
    <property type="match status" value="1"/>
</dbReference>
<dbReference type="Gene3D" id="3.40.50.2300">
    <property type="match status" value="2"/>
</dbReference>
<dbReference type="PANTHER" id="PTHR30146">
    <property type="entry name" value="LACI-RELATED TRANSCRIPTIONAL REPRESSOR"/>
    <property type="match status" value="1"/>
</dbReference>
<protein>
    <submittedName>
        <fullName evidence="6">DNA-binding LacI/PurR family transcriptional regulator</fullName>
    </submittedName>
</protein>
<sequence>MARRVSIKDVAQRAGVSWKTVSNVVNERPVVRPGTRATVLAAIEELGYVPNHVGRELRGGPTRTIALVVPELQNPYFARLAERMQAAARERGYTVSVEVSLHSAETERAHVRGRTARPVDAVVISPSALDPADLLDRASGPPVVLLGETLPGAAGVVHVAIDNVASAADVVRHLVAGGHRRLLFLGAEDAVRSTGTDRLAGFRAATCFAELPQDPTLVRGVGDWTREAGRDAVLGALEDGAEFDAVVAGNDLLAVGALAALHARGLDVPGDVAVVGWDDTVEVAWTRPALTSIAPDLDALIAAALDAAIAGAEQNGTEQSSAEQSSAEPAGARSSAGATGRIAEAVIAHRLVERESTRAVPSA</sequence>
<accession>A0ABS4YP39</accession>
<dbReference type="CDD" id="cd06267">
    <property type="entry name" value="PBP1_LacI_sugar_binding-like"/>
    <property type="match status" value="1"/>
</dbReference>
<proteinExistence type="predicted"/>
<keyword evidence="2 6" id="KW-0238">DNA-binding</keyword>
<evidence type="ECO:0000256" key="4">
    <source>
        <dbReference type="SAM" id="MobiDB-lite"/>
    </source>
</evidence>
<reference evidence="6 7" key="1">
    <citation type="submission" date="2021-03" db="EMBL/GenBank/DDBJ databases">
        <title>Sequencing the genomes of 1000 actinobacteria strains.</title>
        <authorList>
            <person name="Klenk H.-P."/>
        </authorList>
    </citation>
    <scope>NUCLEOTIDE SEQUENCE [LARGE SCALE GENOMIC DNA]</scope>
    <source>
        <strain evidence="6 7">DSM 14564</strain>
    </source>
</reference>
<keyword evidence="3" id="KW-0804">Transcription</keyword>
<dbReference type="SMART" id="SM00354">
    <property type="entry name" value="HTH_LACI"/>
    <property type="match status" value="1"/>
</dbReference>
<feature type="domain" description="HTH lacI-type" evidence="5">
    <location>
        <begin position="5"/>
        <end position="59"/>
    </location>
</feature>
<dbReference type="RefSeq" id="WP_209894399.1">
    <property type="nucleotide sequence ID" value="NZ_BAAAJV010000008.1"/>
</dbReference>
<feature type="region of interest" description="Disordered" evidence="4">
    <location>
        <begin position="314"/>
        <end position="338"/>
    </location>
</feature>
<comment type="caution">
    <text evidence="6">The sequence shown here is derived from an EMBL/GenBank/DDBJ whole genome shotgun (WGS) entry which is preliminary data.</text>
</comment>
<dbReference type="SUPFAM" id="SSF47413">
    <property type="entry name" value="lambda repressor-like DNA-binding domains"/>
    <property type="match status" value="1"/>
</dbReference>
<dbReference type="PANTHER" id="PTHR30146:SF109">
    <property type="entry name" value="HTH-TYPE TRANSCRIPTIONAL REGULATOR GALS"/>
    <property type="match status" value="1"/>
</dbReference>
<gene>
    <name evidence="6" type="ORF">JOF44_003446</name>
</gene>
<dbReference type="EMBL" id="JAGIOC010000001">
    <property type="protein sequence ID" value="MBP2410543.1"/>
    <property type="molecule type" value="Genomic_DNA"/>
</dbReference>
<evidence type="ECO:0000313" key="6">
    <source>
        <dbReference type="EMBL" id="MBP2410543.1"/>
    </source>
</evidence>
<evidence type="ECO:0000313" key="7">
    <source>
        <dbReference type="Proteomes" id="UP000698222"/>
    </source>
</evidence>
<name>A0ABS4YP39_9MICO</name>
<dbReference type="PROSITE" id="PS00356">
    <property type="entry name" value="HTH_LACI_1"/>
    <property type="match status" value="1"/>
</dbReference>
<dbReference type="Gene3D" id="1.10.260.40">
    <property type="entry name" value="lambda repressor-like DNA-binding domains"/>
    <property type="match status" value="1"/>
</dbReference>
<evidence type="ECO:0000256" key="3">
    <source>
        <dbReference type="ARBA" id="ARBA00023163"/>
    </source>
</evidence>